<dbReference type="PIRSF" id="PIRSF006728">
    <property type="entry name" value="CinA"/>
    <property type="match status" value="1"/>
</dbReference>
<dbReference type="PANTHER" id="PTHR13939">
    <property type="entry name" value="NICOTINAMIDE-NUCLEOTIDE AMIDOHYDROLASE PNCC"/>
    <property type="match status" value="1"/>
</dbReference>
<dbReference type="SUPFAM" id="SSF142433">
    <property type="entry name" value="CinA-like"/>
    <property type="match status" value="1"/>
</dbReference>
<dbReference type="PANTHER" id="PTHR13939:SF0">
    <property type="entry name" value="NMN AMIDOHYDROLASE-LIKE PROTEIN YFAY"/>
    <property type="match status" value="1"/>
</dbReference>
<dbReference type="SUPFAM" id="SSF53218">
    <property type="entry name" value="Molybdenum cofactor biosynthesis proteins"/>
    <property type="match status" value="1"/>
</dbReference>
<dbReference type="InterPro" id="IPR008135">
    <property type="entry name" value="Competence-induced_CinA"/>
</dbReference>
<evidence type="ECO:0000313" key="3">
    <source>
        <dbReference type="EMBL" id="MBO8468509.1"/>
    </source>
</evidence>
<gene>
    <name evidence="3" type="ORF">IAA72_01835</name>
</gene>
<comment type="similarity">
    <text evidence="1">Belongs to the CinA family.</text>
</comment>
<evidence type="ECO:0000313" key="4">
    <source>
        <dbReference type="Proteomes" id="UP000810292"/>
    </source>
</evidence>
<dbReference type="Pfam" id="PF02464">
    <property type="entry name" value="CinA"/>
    <property type="match status" value="1"/>
</dbReference>
<dbReference type="NCBIfam" id="TIGR00199">
    <property type="entry name" value="PncC_domain"/>
    <property type="match status" value="1"/>
</dbReference>
<proteinExistence type="inferred from homology"/>
<reference evidence="3" key="1">
    <citation type="submission" date="2020-10" db="EMBL/GenBank/DDBJ databases">
        <authorList>
            <person name="Gilroy R."/>
        </authorList>
    </citation>
    <scope>NUCLEOTIDE SEQUENCE</scope>
    <source>
        <strain evidence="3">14700</strain>
    </source>
</reference>
<dbReference type="InterPro" id="IPR008136">
    <property type="entry name" value="CinA_C"/>
</dbReference>
<dbReference type="CDD" id="cd00885">
    <property type="entry name" value="cinA"/>
    <property type="match status" value="1"/>
</dbReference>
<dbReference type="Gene3D" id="3.40.980.10">
    <property type="entry name" value="MoaB/Mog-like domain"/>
    <property type="match status" value="1"/>
</dbReference>
<dbReference type="AlphaFoldDB" id="A0A9D9I9J8"/>
<evidence type="ECO:0000259" key="2">
    <source>
        <dbReference type="SMART" id="SM00852"/>
    </source>
</evidence>
<dbReference type="EMBL" id="JADIMF010000026">
    <property type="protein sequence ID" value="MBO8468509.1"/>
    <property type="molecule type" value="Genomic_DNA"/>
</dbReference>
<dbReference type="InterPro" id="IPR050101">
    <property type="entry name" value="CinA"/>
</dbReference>
<comment type="caution">
    <text evidence="3">The sequence shown here is derived from an EMBL/GenBank/DDBJ whole genome shotgun (WGS) entry which is preliminary data.</text>
</comment>
<name>A0A9D9I9J8_9SPIO</name>
<dbReference type="SMART" id="SM00852">
    <property type="entry name" value="MoCF_biosynth"/>
    <property type="match status" value="1"/>
</dbReference>
<dbReference type="Pfam" id="PF00994">
    <property type="entry name" value="MoCF_biosynth"/>
    <property type="match status" value="1"/>
</dbReference>
<reference evidence="3" key="2">
    <citation type="journal article" date="2021" name="PeerJ">
        <title>Extensive microbial diversity within the chicken gut microbiome revealed by metagenomics and culture.</title>
        <authorList>
            <person name="Gilroy R."/>
            <person name="Ravi A."/>
            <person name="Getino M."/>
            <person name="Pursley I."/>
            <person name="Horton D.L."/>
            <person name="Alikhan N.F."/>
            <person name="Baker D."/>
            <person name="Gharbi K."/>
            <person name="Hall N."/>
            <person name="Watson M."/>
            <person name="Adriaenssens E.M."/>
            <person name="Foster-Nyarko E."/>
            <person name="Jarju S."/>
            <person name="Secka A."/>
            <person name="Antonio M."/>
            <person name="Oren A."/>
            <person name="Chaudhuri R.R."/>
            <person name="La Ragione R."/>
            <person name="Hildebrand F."/>
            <person name="Pallen M.J."/>
        </authorList>
    </citation>
    <scope>NUCLEOTIDE SEQUENCE</scope>
    <source>
        <strain evidence="3">14700</strain>
    </source>
</reference>
<dbReference type="Gene3D" id="3.90.950.20">
    <property type="entry name" value="CinA-like"/>
    <property type="match status" value="1"/>
</dbReference>
<evidence type="ECO:0000256" key="1">
    <source>
        <dbReference type="HAMAP-Rule" id="MF_00226"/>
    </source>
</evidence>
<dbReference type="Proteomes" id="UP000810292">
    <property type="component" value="Unassembled WGS sequence"/>
</dbReference>
<protein>
    <recommendedName>
        <fullName evidence="1">CinA-like protein</fullName>
    </recommendedName>
</protein>
<accession>A0A9D9I9J8</accession>
<dbReference type="InterPro" id="IPR001453">
    <property type="entry name" value="MoaB/Mog_dom"/>
</dbReference>
<dbReference type="HAMAP" id="MF_00226_B">
    <property type="entry name" value="CinA_B"/>
    <property type="match status" value="1"/>
</dbReference>
<dbReference type="InterPro" id="IPR036653">
    <property type="entry name" value="CinA-like_C"/>
</dbReference>
<dbReference type="InterPro" id="IPR036425">
    <property type="entry name" value="MoaB/Mog-like_dom_sf"/>
</dbReference>
<feature type="domain" description="MoaB/Mog" evidence="2">
    <location>
        <begin position="4"/>
        <end position="166"/>
    </location>
</feature>
<sequence>MKAEIIVIGTELTRGIIQDKHGSLISHELTSIGVHVSEIIVLPDDGTIEKVLEEAIASSDLIIITGGLGPTCDDMTRSVIAESAGKKLIRDEKSWDFLLAKLGDKAYGANSRQAMIPEGFDTIPNNNGTAPGFYGYAGNTLIVSLPGPPREMHPMFYDTVLPLIRKKLDLPDAERDEYSSFITAEAKLEELFEEADPDLDWGTRFQDYRISVYVSGKTSDERNAAIGKLRDMVGLHRIETGDKDALGILIDTLKKHNATVSAAESCTGGLISELLTSRPGSSSFMLGSVTSYAASAKINVLGVPEDIIDKHGTVSFECAEMMADGARKIFSSDYSVSVTGVAGPDTDEGKAVGTVYLGFSGKDRKTISVLLPFSSWGRESIRRKASTAAFILLSSYIEGEDVEAVVRSWKHI</sequence>
<organism evidence="3 4">
    <name type="scientific">Candidatus Ornithospirochaeta stercoravium</name>
    <dbReference type="NCBI Taxonomy" id="2840897"/>
    <lineage>
        <taxon>Bacteria</taxon>
        <taxon>Pseudomonadati</taxon>
        <taxon>Spirochaetota</taxon>
        <taxon>Spirochaetia</taxon>
        <taxon>Spirochaetales</taxon>
        <taxon>Spirochaetaceae</taxon>
        <taxon>Spirochaetaceae incertae sedis</taxon>
        <taxon>Candidatus Ornithospirochaeta</taxon>
    </lineage>
</organism>